<accession>T1FEN1</accession>
<gene>
    <name evidence="3" type="primary">20207280</name>
    <name evidence="2" type="ORF">HELRODRAFT_179388</name>
</gene>
<dbReference type="InParanoid" id="T1FEN1"/>
<reference evidence="3" key="3">
    <citation type="submission" date="2015-06" db="UniProtKB">
        <authorList>
            <consortium name="EnsemblMetazoa"/>
        </authorList>
    </citation>
    <scope>IDENTIFICATION</scope>
</reference>
<dbReference type="Proteomes" id="UP000015101">
    <property type="component" value="Unassembled WGS sequence"/>
</dbReference>
<dbReference type="RefSeq" id="XP_009026497.1">
    <property type="nucleotide sequence ID" value="XM_009028249.1"/>
</dbReference>
<proteinExistence type="predicted"/>
<feature type="compositionally biased region" description="Polar residues" evidence="1">
    <location>
        <begin position="10"/>
        <end position="25"/>
    </location>
</feature>
<feature type="compositionally biased region" description="Low complexity" evidence="1">
    <location>
        <begin position="26"/>
        <end position="38"/>
    </location>
</feature>
<dbReference type="EMBL" id="AMQM01006824">
    <property type="status" value="NOT_ANNOTATED_CDS"/>
    <property type="molecule type" value="Genomic_DNA"/>
</dbReference>
<protein>
    <submittedName>
        <fullName evidence="2 3">Uncharacterized protein</fullName>
    </submittedName>
</protein>
<reference evidence="4" key="1">
    <citation type="submission" date="2012-12" db="EMBL/GenBank/DDBJ databases">
        <authorList>
            <person name="Hellsten U."/>
            <person name="Grimwood J."/>
            <person name="Chapman J.A."/>
            <person name="Shapiro H."/>
            <person name="Aerts A."/>
            <person name="Otillar R.P."/>
            <person name="Terry A.Y."/>
            <person name="Boore J.L."/>
            <person name="Simakov O."/>
            <person name="Marletaz F."/>
            <person name="Cho S.-J."/>
            <person name="Edsinger-Gonzales E."/>
            <person name="Havlak P."/>
            <person name="Kuo D.-H."/>
            <person name="Larsson T."/>
            <person name="Lv J."/>
            <person name="Arendt D."/>
            <person name="Savage R."/>
            <person name="Osoegawa K."/>
            <person name="de Jong P."/>
            <person name="Lindberg D.R."/>
            <person name="Seaver E.C."/>
            <person name="Weisblat D.A."/>
            <person name="Putnam N.H."/>
            <person name="Grigoriev I.V."/>
            <person name="Rokhsar D.S."/>
        </authorList>
    </citation>
    <scope>NUCLEOTIDE SEQUENCE</scope>
</reference>
<dbReference type="AlphaFoldDB" id="T1FEN1"/>
<dbReference type="EMBL" id="KB097528">
    <property type="protein sequence ID" value="ESN95325.1"/>
    <property type="molecule type" value="Genomic_DNA"/>
</dbReference>
<feature type="region of interest" description="Disordered" evidence="1">
    <location>
        <begin position="1"/>
        <end position="45"/>
    </location>
</feature>
<reference evidence="2 4" key="2">
    <citation type="journal article" date="2013" name="Nature">
        <title>Insights into bilaterian evolution from three spiralian genomes.</title>
        <authorList>
            <person name="Simakov O."/>
            <person name="Marletaz F."/>
            <person name="Cho S.J."/>
            <person name="Edsinger-Gonzales E."/>
            <person name="Havlak P."/>
            <person name="Hellsten U."/>
            <person name="Kuo D.H."/>
            <person name="Larsson T."/>
            <person name="Lv J."/>
            <person name="Arendt D."/>
            <person name="Savage R."/>
            <person name="Osoegawa K."/>
            <person name="de Jong P."/>
            <person name="Grimwood J."/>
            <person name="Chapman J.A."/>
            <person name="Shapiro H."/>
            <person name="Aerts A."/>
            <person name="Otillar R.P."/>
            <person name="Terry A.Y."/>
            <person name="Boore J.L."/>
            <person name="Grigoriev I.V."/>
            <person name="Lindberg D.R."/>
            <person name="Seaver E.C."/>
            <person name="Weisblat D.A."/>
            <person name="Putnam N.H."/>
            <person name="Rokhsar D.S."/>
        </authorList>
    </citation>
    <scope>NUCLEOTIDE SEQUENCE</scope>
</reference>
<evidence type="ECO:0000313" key="4">
    <source>
        <dbReference type="Proteomes" id="UP000015101"/>
    </source>
</evidence>
<name>T1FEN1_HELRO</name>
<organism evidence="3 4">
    <name type="scientific">Helobdella robusta</name>
    <name type="common">Californian leech</name>
    <dbReference type="NCBI Taxonomy" id="6412"/>
    <lineage>
        <taxon>Eukaryota</taxon>
        <taxon>Metazoa</taxon>
        <taxon>Spiralia</taxon>
        <taxon>Lophotrochozoa</taxon>
        <taxon>Annelida</taxon>
        <taxon>Clitellata</taxon>
        <taxon>Hirudinea</taxon>
        <taxon>Rhynchobdellida</taxon>
        <taxon>Glossiphoniidae</taxon>
        <taxon>Helobdella</taxon>
    </lineage>
</organism>
<evidence type="ECO:0000256" key="1">
    <source>
        <dbReference type="SAM" id="MobiDB-lite"/>
    </source>
</evidence>
<evidence type="ECO:0000313" key="2">
    <source>
        <dbReference type="EMBL" id="ESN95325.1"/>
    </source>
</evidence>
<sequence>MFTVEKHVEMTTNHQQQTHISLNSCNNNNNNKNNNKNNKNNKRILNNEEGLARACSLALERNERDPGMPGHVLFILFRQIISTVGSLQGVSLLPMKTLKPKKESGKCINLTRYNS</sequence>
<dbReference type="HOGENOM" id="CLU_2111483_0_0_1"/>
<dbReference type="GeneID" id="20207280"/>
<keyword evidence="4" id="KW-1185">Reference proteome</keyword>
<dbReference type="CTD" id="20207280"/>
<dbReference type="KEGG" id="hro:HELRODRAFT_179388"/>
<evidence type="ECO:0000313" key="3">
    <source>
        <dbReference type="EnsemblMetazoa" id="HelroP179388"/>
    </source>
</evidence>
<dbReference type="EnsemblMetazoa" id="HelroT179388">
    <property type="protein sequence ID" value="HelroP179388"/>
    <property type="gene ID" value="HelroG179388"/>
</dbReference>